<dbReference type="RefSeq" id="WP_146438725.1">
    <property type="nucleotide sequence ID" value="NZ_SJPL01000001.1"/>
</dbReference>
<dbReference type="Proteomes" id="UP000317238">
    <property type="component" value="Unassembled WGS sequence"/>
</dbReference>
<protein>
    <submittedName>
        <fullName evidence="2">Uncharacterized protein</fullName>
    </submittedName>
</protein>
<comment type="caution">
    <text evidence="2">The sequence shown here is derived from an EMBL/GenBank/DDBJ whole genome shotgun (WGS) entry which is preliminary data.</text>
</comment>
<dbReference type="EMBL" id="SJPL01000001">
    <property type="protein sequence ID" value="TWT69180.1"/>
    <property type="molecule type" value="Genomic_DNA"/>
</dbReference>
<gene>
    <name evidence="2" type="ORF">Pan14r_14650</name>
</gene>
<name>A0A5C5Y1Y9_9PLAN</name>
<feature type="region of interest" description="Disordered" evidence="1">
    <location>
        <begin position="517"/>
        <end position="542"/>
    </location>
</feature>
<sequence length="1070" mass="114930">MPFFDESCVLVPVSTLEDFPKGGSDANARNLLAAWSVLWHPAVVVACNGAPLWYRADSIPGSEGRRLIAVPDDSLEMMPEDQRLGLIDLSGLSSPPIDWQSGETPSGESAPAVGQAYGVTGPDRDAMLALLGLKQKDDSAKQSPIQWPDFPESVRAGHRMVTPDDFFALAYANLQIQVMTRRLRYSSNLDEMQLRRHATAAAEAFVARDGETCVAAMHDAFDSIAEERDHYFASDPSLIDLVLLTPATLCQDAVEPLIADSNESDGVNETPTAPPSGADIPAEHEVMPDNRLQSDIESATGTLPGTIHAAPRNVLLDRDVCQAIHDDSSKRFAALVSAIRDGKIGWAGGSPGDVEFDLMSFDDGRRALINGHSLASQTIGEPPMVYGRFCGGTPSDFTPTLGRLGYVGVIPIDFRRGTGHGEEAKVVLQSGGTELEALTAKPIDATSDASFLDLAAKLGESIDSGEIATALLVHWPGKTCDSFQDLRRAASWSLALGKFWRLRDYFVDGEHPYHHGTPTHVSNSASQSLSQAVNEDAAADPISTVATETRDAVIRQATLRLHAMADLASGKARLQSSDVSASHRGDNQNETPASAVDGLADSAERLATALGYNVIASGPADASPADAAIVLNPSSSGGRREVRFRQPVSRKIKHVYGVSRESGSQHDSDCDLTPASGSFWSATTDAPGHGFSVLRGNPSVASEGGPFSRHGWLGRKWFGDGRIARGDFLGNQFLEAQISMSSGGISSVFSGPIRGNRFSMRLIRVAEGKSGTKCQMVADKVVTVRNGNDLGTIQATGRLVDDDQTMLAEFDFRYSLLRGSRNLRVTGSLRPAIACNGEPWKNYFALRIATATESAIDRVIVRDKLHRAPSRRMVAPLGVVLDEAERQTLIASHGLAYHRRVGERFVDTLLCCQGETSTEFQIDYGFDIPAPVSMAKSVIAPPVALPISPSDQAVASEPQGWLIHRRPSTIELSDVTIFRRDDGHLAGIIRVMQTSGQSVKAKLRFCRTVAAACRFDGDQATIDAPLDDLRQKLEVNGDAIKFSIAGHAVLDLLVVFRDSGQTQADAPEQA</sequence>
<feature type="compositionally biased region" description="Polar residues" evidence="1">
    <location>
        <begin position="519"/>
        <end position="533"/>
    </location>
</feature>
<keyword evidence="3" id="KW-1185">Reference proteome</keyword>
<organism evidence="2 3">
    <name type="scientific">Crateriforma conspicua</name>
    <dbReference type="NCBI Taxonomy" id="2527996"/>
    <lineage>
        <taxon>Bacteria</taxon>
        <taxon>Pseudomonadati</taxon>
        <taxon>Planctomycetota</taxon>
        <taxon>Planctomycetia</taxon>
        <taxon>Planctomycetales</taxon>
        <taxon>Planctomycetaceae</taxon>
        <taxon>Crateriforma</taxon>
    </lineage>
</organism>
<proteinExistence type="predicted"/>
<reference evidence="2 3" key="1">
    <citation type="submission" date="2019-02" db="EMBL/GenBank/DDBJ databases">
        <title>Deep-cultivation of Planctomycetes and their phenomic and genomic characterization uncovers novel biology.</title>
        <authorList>
            <person name="Wiegand S."/>
            <person name="Jogler M."/>
            <person name="Boedeker C."/>
            <person name="Pinto D."/>
            <person name="Vollmers J."/>
            <person name="Rivas-Marin E."/>
            <person name="Kohn T."/>
            <person name="Peeters S.H."/>
            <person name="Heuer A."/>
            <person name="Rast P."/>
            <person name="Oberbeckmann S."/>
            <person name="Bunk B."/>
            <person name="Jeske O."/>
            <person name="Meyerdierks A."/>
            <person name="Storesund J.E."/>
            <person name="Kallscheuer N."/>
            <person name="Luecker S."/>
            <person name="Lage O.M."/>
            <person name="Pohl T."/>
            <person name="Merkel B.J."/>
            <person name="Hornburger P."/>
            <person name="Mueller R.-W."/>
            <person name="Bruemmer F."/>
            <person name="Labrenz M."/>
            <person name="Spormann A.M."/>
            <person name="Op Den Camp H."/>
            <person name="Overmann J."/>
            <person name="Amann R."/>
            <person name="Jetten M.S.M."/>
            <person name="Mascher T."/>
            <person name="Medema M.H."/>
            <person name="Devos D.P."/>
            <person name="Kaster A.-K."/>
            <person name="Ovreas L."/>
            <person name="Rohde M."/>
            <person name="Galperin M.Y."/>
            <person name="Jogler C."/>
        </authorList>
    </citation>
    <scope>NUCLEOTIDE SEQUENCE [LARGE SCALE GENOMIC DNA]</scope>
    <source>
        <strain evidence="2 3">Pan14r</strain>
    </source>
</reference>
<dbReference type="AlphaFoldDB" id="A0A5C5Y1Y9"/>
<evidence type="ECO:0000256" key="1">
    <source>
        <dbReference type="SAM" id="MobiDB-lite"/>
    </source>
</evidence>
<evidence type="ECO:0000313" key="3">
    <source>
        <dbReference type="Proteomes" id="UP000317238"/>
    </source>
</evidence>
<feature type="region of interest" description="Disordered" evidence="1">
    <location>
        <begin position="97"/>
        <end position="116"/>
    </location>
</feature>
<feature type="region of interest" description="Disordered" evidence="1">
    <location>
        <begin position="260"/>
        <end position="281"/>
    </location>
</feature>
<feature type="region of interest" description="Disordered" evidence="1">
    <location>
        <begin position="574"/>
        <end position="594"/>
    </location>
</feature>
<accession>A0A5C5Y1Y9</accession>
<dbReference type="OrthoDB" id="222074at2"/>
<evidence type="ECO:0000313" key="2">
    <source>
        <dbReference type="EMBL" id="TWT69180.1"/>
    </source>
</evidence>